<dbReference type="Proteomes" id="UP000036873">
    <property type="component" value="Unassembled WGS sequence"/>
</dbReference>
<name>A0A0L6U3B2_9FIRM</name>
<dbReference type="PATRIC" id="fig|52689.4.peg.3828"/>
<sequence>MSILLIIPLVSLVLPDVQFSPDENRILTQFPKFSVDNFIDGRYMKKAEKYTADQLVGRTSWIKTKTNIDRLLQKNISNGIYLGTEGTLIENFNPLPTEDLNRTQAAINAFYENHPDLKTYFMVAPNAISIYSDKLPANAPVINQKSSILAFTSGLNSGITILDPSSILEVNKASALYYKTDHHWTTLGAWLAFQGVAEAMEIKPNLDAYTVYPVTYDFSGALVSKSGYSLKNKDSIEVYLPKSEDDYSVVTYVENQKKSPSLYNSEQLTGKDKYGVFLDGNHPLVTIKNHVNNNRNLLIIKDSYANAFIPFLTPYFSEITVLDPRYYFDSLENLILESEITDILYLYNANTFFRDTSLESVLNDV</sequence>
<organism evidence="1 2">
    <name type="scientific">Acetobacterium bakii</name>
    <dbReference type="NCBI Taxonomy" id="52689"/>
    <lineage>
        <taxon>Bacteria</taxon>
        <taxon>Bacillati</taxon>
        <taxon>Bacillota</taxon>
        <taxon>Clostridia</taxon>
        <taxon>Eubacteriales</taxon>
        <taxon>Eubacteriaceae</taxon>
        <taxon>Acetobacterium</taxon>
    </lineage>
</organism>
<dbReference type="EMBL" id="LGYO01000008">
    <property type="protein sequence ID" value="KNZ43009.1"/>
    <property type="molecule type" value="Genomic_DNA"/>
</dbReference>
<protein>
    <recommendedName>
        <fullName evidence="3">AlgX/AlgJ SGNH hydrolase-like domain-containing protein</fullName>
    </recommendedName>
</protein>
<dbReference type="Pfam" id="PF14286">
    <property type="entry name" value="DHHW"/>
    <property type="match status" value="1"/>
</dbReference>
<dbReference type="STRING" id="52689.AKG39_03905"/>
<proteinExistence type="predicted"/>
<dbReference type="InterPro" id="IPR025945">
    <property type="entry name" value="DHHW"/>
</dbReference>
<reference evidence="2" key="1">
    <citation type="submission" date="2015-07" db="EMBL/GenBank/DDBJ databases">
        <title>Draft genome sequence of Acetobacterium bakii DSM 8293, a potential psychrophilic chemical producer through syngas fermentation.</title>
        <authorList>
            <person name="Song Y."/>
            <person name="Hwang S."/>
            <person name="Cho B.-K."/>
        </authorList>
    </citation>
    <scope>NUCLEOTIDE SEQUENCE [LARGE SCALE GENOMIC DNA]</scope>
    <source>
        <strain evidence="2">DSM 8239</strain>
    </source>
</reference>
<keyword evidence="2" id="KW-1185">Reference proteome</keyword>
<gene>
    <name evidence="1" type="ORF">AKG39_03905</name>
</gene>
<evidence type="ECO:0000313" key="1">
    <source>
        <dbReference type="EMBL" id="KNZ43009.1"/>
    </source>
</evidence>
<dbReference type="RefSeq" id="WP_160316141.1">
    <property type="nucleotide sequence ID" value="NZ_LGYO01000008.1"/>
</dbReference>
<dbReference type="AlphaFoldDB" id="A0A0L6U3B2"/>
<evidence type="ECO:0008006" key="3">
    <source>
        <dbReference type="Google" id="ProtNLM"/>
    </source>
</evidence>
<evidence type="ECO:0000313" key="2">
    <source>
        <dbReference type="Proteomes" id="UP000036873"/>
    </source>
</evidence>
<comment type="caution">
    <text evidence="1">The sequence shown here is derived from an EMBL/GenBank/DDBJ whole genome shotgun (WGS) entry which is preliminary data.</text>
</comment>
<accession>A0A0L6U3B2</accession>